<sequence length="88" mass="9315">MAIARFASAEEFLESGVISDSSCVITDIQIPGMSGIALKRTMDERGCCIPVVMIPARAELGLEEKALASGALCFLRKPIDAKALAECI</sequence>
<dbReference type="PROSITE" id="PS50110">
    <property type="entry name" value="RESPONSE_REGULATORY"/>
    <property type="match status" value="1"/>
</dbReference>
<organism evidence="3 4">
    <name type="scientific">Phyllobacterium phragmitis</name>
    <dbReference type="NCBI Taxonomy" id="2670329"/>
    <lineage>
        <taxon>Bacteria</taxon>
        <taxon>Pseudomonadati</taxon>
        <taxon>Pseudomonadota</taxon>
        <taxon>Alphaproteobacteria</taxon>
        <taxon>Hyphomicrobiales</taxon>
        <taxon>Phyllobacteriaceae</taxon>
        <taxon>Phyllobacterium</taxon>
    </lineage>
</organism>
<dbReference type="Gene3D" id="3.40.50.2300">
    <property type="match status" value="1"/>
</dbReference>
<dbReference type="EMBL" id="PVBR01000008">
    <property type="protein sequence ID" value="PRD43082.1"/>
    <property type="molecule type" value="Genomic_DNA"/>
</dbReference>
<gene>
    <name evidence="3" type="ORF">C5748_12805</name>
</gene>
<dbReference type="AlphaFoldDB" id="A0A2S9IRE4"/>
<dbReference type="SUPFAM" id="SSF52172">
    <property type="entry name" value="CheY-like"/>
    <property type="match status" value="1"/>
</dbReference>
<dbReference type="InterPro" id="IPR001789">
    <property type="entry name" value="Sig_transdc_resp-reg_receiver"/>
</dbReference>
<evidence type="ECO:0000313" key="4">
    <source>
        <dbReference type="Proteomes" id="UP000239434"/>
    </source>
</evidence>
<dbReference type="RefSeq" id="WP_105742321.1">
    <property type="nucleotide sequence ID" value="NZ_PVBR01000008.1"/>
</dbReference>
<dbReference type="GO" id="GO:0000160">
    <property type="term" value="P:phosphorelay signal transduction system"/>
    <property type="evidence" value="ECO:0007669"/>
    <property type="project" value="InterPro"/>
</dbReference>
<feature type="modified residue" description="4-aspartylphosphate" evidence="1">
    <location>
        <position position="27"/>
    </location>
</feature>
<proteinExistence type="predicted"/>
<name>A0A2S9IRE4_9HYPH</name>
<comment type="caution">
    <text evidence="3">The sequence shown here is derived from an EMBL/GenBank/DDBJ whole genome shotgun (WGS) entry which is preliminary data.</text>
</comment>
<keyword evidence="4" id="KW-1185">Reference proteome</keyword>
<feature type="domain" description="Response regulatory" evidence="2">
    <location>
        <begin position="1"/>
        <end position="88"/>
    </location>
</feature>
<dbReference type="InterPro" id="IPR011006">
    <property type="entry name" value="CheY-like_superfamily"/>
</dbReference>
<protein>
    <submittedName>
        <fullName evidence="3">Response regulator</fullName>
    </submittedName>
</protein>
<evidence type="ECO:0000259" key="2">
    <source>
        <dbReference type="PROSITE" id="PS50110"/>
    </source>
</evidence>
<evidence type="ECO:0000256" key="1">
    <source>
        <dbReference type="PROSITE-ProRule" id="PRU00169"/>
    </source>
</evidence>
<keyword evidence="1" id="KW-0597">Phosphoprotein</keyword>
<reference evidence="3 4" key="1">
    <citation type="submission" date="2018-02" db="EMBL/GenBank/DDBJ databases">
        <title>The draft genome of Phyllobacterium sp. 1N-3.</title>
        <authorList>
            <person name="Liu L."/>
            <person name="Li L."/>
            <person name="Zhang X."/>
            <person name="Wang T."/>
            <person name="Liang L."/>
        </authorList>
    </citation>
    <scope>NUCLEOTIDE SEQUENCE [LARGE SCALE GENOMIC DNA]</scope>
    <source>
        <strain evidence="3 4">1N-3</strain>
    </source>
</reference>
<accession>A0A2S9IRE4</accession>
<evidence type="ECO:0000313" key="3">
    <source>
        <dbReference type="EMBL" id="PRD43082.1"/>
    </source>
</evidence>
<dbReference type="Proteomes" id="UP000239434">
    <property type="component" value="Unassembled WGS sequence"/>
</dbReference>
<dbReference type="Pfam" id="PF00072">
    <property type="entry name" value="Response_reg"/>
    <property type="match status" value="1"/>
</dbReference>